<comment type="caution">
    <text evidence="12">The sequence shown here is derived from an EMBL/GenBank/DDBJ whole genome shotgun (WGS) entry which is preliminary data.</text>
</comment>
<evidence type="ECO:0000259" key="11">
    <source>
        <dbReference type="SMART" id="SM00382"/>
    </source>
</evidence>
<evidence type="ECO:0000256" key="3">
    <source>
        <dbReference type="ARBA" id="ARBA00010550"/>
    </source>
</evidence>
<dbReference type="Proteomes" id="UP001205105">
    <property type="component" value="Unassembled WGS sequence"/>
</dbReference>
<keyword evidence="10" id="KW-0472">Membrane</keyword>
<feature type="domain" description="AAA+ ATPase" evidence="11">
    <location>
        <begin position="244"/>
        <end position="426"/>
    </location>
</feature>
<name>A0AAD5DG93_9CHLO</name>
<dbReference type="FunFam" id="1.10.8.60:FF:000001">
    <property type="entry name" value="ATP-dependent zinc metalloprotease FtsH"/>
    <property type="match status" value="1"/>
</dbReference>
<evidence type="ECO:0000256" key="6">
    <source>
        <dbReference type="ARBA" id="ARBA00022741"/>
    </source>
</evidence>
<keyword evidence="4" id="KW-0645">Protease</keyword>
<comment type="subcellular location">
    <subcellularLocation>
        <location evidence="1">Membrane</location>
    </subcellularLocation>
</comment>
<dbReference type="GO" id="GO:0004176">
    <property type="term" value="F:ATP-dependent peptidase activity"/>
    <property type="evidence" value="ECO:0007669"/>
    <property type="project" value="InterPro"/>
</dbReference>
<protein>
    <recommendedName>
        <fullName evidence="11">AAA+ ATPase domain-containing protein</fullName>
    </recommendedName>
</protein>
<proteinExistence type="inferred from homology"/>
<evidence type="ECO:0000256" key="8">
    <source>
        <dbReference type="ARBA" id="ARBA00022840"/>
    </source>
</evidence>
<dbReference type="AlphaFoldDB" id="A0AAD5DG93"/>
<organism evidence="12 13">
    <name type="scientific">Chlorella ohadii</name>
    <dbReference type="NCBI Taxonomy" id="2649997"/>
    <lineage>
        <taxon>Eukaryota</taxon>
        <taxon>Viridiplantae</taxon>
        <taxon>Chlorophyta</taxon>
        <taxon>core chlorophytes</taxon>
        <taxon>Trebouxiophyceae</taxon>
        <taxon>Chlorellales</taxon>
        <taxon>Chlorellaceae</taxon>
        <taxon>Chlorella clade</taxon>
        <taxon>Chlorella</taxon>
    </lineage>
</organism>
<dbReference type="Pfam" id="PF17862">
    <property type="entry name" value="AAA_lid_3"/>
    <property type="match status" value="1"/>
</dbReference>
<dbReference type="EMBL" id="JADXDR010000151">
    <property type="protein sequence ID" value="KAI7837482.1"/>
    <property type="molecule type" value="Genomic_DNA"/>
</dbReference>
<accession>A0AAD5DG93</accession>
<dbReference type="PANTHER" id="PTHR23076:SF49">
    <property type="entry name" value="ATP-DEPENDENT ZINC METALLOPROTEASE FTSH 7, CHLOROPLASTIC"/>
    <property type="match status" value="1"/>
</dbReference>
<dbReference type="PANTHER" id="PTHR23076">
    <property type="entry name" value="METALLOPROTEASE M41 FTSH"/>
    <property type="match status" value="1"/>
</dbReference>
<dbReference type="CDD" id="cd19501">
    <property type="entry name" value="RecA-like_FtsH"/>
    <property type="match status" value="1"/>
</dbReference>
<dbReference type="Pfam" id="PF00004">
    <property type="entry name" value="AAA"/>
    <property type="match status" value="2"/>
</dbReference>
<evidence type="ECO:0000256" key="5">
    <source>
        <dbReference type="ARBA" id="ARBA00022692"/>
    </source>
</evidence>
<dbReference type="GO" id="GO:0006508">
    <property type="term" value="P:proteolysis"/>
    <property type="evidence" value="ECO:0007669"/>
    <property type="project" value="UniProtKB-KW"/>
</dbReference>
<evidence type="ECO:0000313" key="12">
    <source>
        <dbReference type="EMBL" id="KAI7837482.1"/>
    </source>
</evidence>
<comment type="similarity">
    <text evidence="3">In the N-terminal section; belongs to the AAA ATPase family.</text>
</comment>
<dbReference type="SMART" id="SM00382">
    <property type="entry name" value="AAA"/>
    <property type="match status" value="1"/>
</dbReference>
<dbReference type="InterPro" id="IPR003959">
    <property type="entry name" value="ATPase_AAA_core"/>
</dbReference>
<dbReference type="SUPFAM" id="SSF52540">
    <property type="entry name" value="P-loop containing nucleoside triphosphate hydrolases"/>
    <property type="match status" value="1"/>
</dbReference>
<dbReference type="Gene3D" id="3.30.720.210">
    <property type="match status" value="1"/>
</dbReference>
<dbReference type="InterPro" id="IPR003593">
    <property type="entry name" value="AAA+_ATPase"/>
</dbReference>
<comment type="similarity">
    <text evidence="2">In the C-terminal section; belongs to the peptidase M41 family.</text>
</comment>
<dbReference type="Pfam" id="PF06480">
    <property type="entry name" value="FtsH_ext"/>
    <property type="match status" value="1"/>
</dbReference>
<sequence>MCFADLAWPWRLLLVAVMPGRRNSPSSSNASWLSRLLSKLKAVQPLRIVVNILTLIFLLRFWPVPGGRSPLGGVEPITVQVAFSEFVRQVQKNEVRRVVIDSSTNTFTFALRDSSPLYKMLPESLDRQHITFQTVRPGDYPTPYELMLKQGVQFSAVDRKGSRLTTLMTYAATALVVIAVLNRLPIKLLPGQRGAGRRHSSSTSVQNPVTFEDVAGVDEAKEELKEIVEFLKFPDKFTRLGARPPSGVLLVGPPGTGKTLLARAVAGEAGVPFFSVSASEFVELYVGMGAMRVRELFASARKEAPAIVFIDEIDAVAKGRDSRLRSVGNDEREQTLNQLLTGKLLNVLDGFDPHREQLMICIAATSLSDFHRICPFPSLLSELDGFDTHREQLVICIAATNRPDVLDAALLRPGRFDRRVAVERPDKQGREEILRVHINQRGLPLGDDVRVDQLAAQTTGFTGADLANLVNEAALLAGRGNKGIVTNADFDSAVLRAVAGIEKKRSVLQASAAGRHTFVLRPVVLYRFGVAEKKERSVLQGRVGC</sequence>
<reference evidence="12" key="1">
    <citation type="submission" date="2020-11" db="EMBL/GenBank/DDBJ databases">
        <title>Chlorella ohadii genome sequencing and assembly.</title>
        <authorList>
            <person name="Murik O."/>
            <person name="Treves H."/>
            <person name="Kedem I."/>
            <person name="Shotland Y."/>
            <person name="Kaplan A."/>
        </authorList>
    </citation>
    <scope>NUCLEOTIDE SEQUENCE</scope>
    <source>
        <strain evidence="12">1</strain>
    </source>
</reference>
<keyword evidence="8" id="KW-0067">ATP-binding</keyword>
<dbReference type="GO" id="GO:0008270">
    <property type="term" value="F:zinc ion binding"/>
    <property type="evidence" value="ECO:0007669"/>
    <property type="project" value="InterPro"/>
</dbReference>
<keyword evidence="6" id="KW-0547">Nucleotide-binding</keyword>
<evidence type="ECO:0000256" key="10">
    <source>
        <dbReference type="ARBA" id="ARBA00023136"/>
    </source>
</evidence>
<keyword evidence="7" id="KW-0378">Hydrolase</keyword>
<evidence type="ECO:0000313" key="13">
    <source>
        <dbReference type="Proteomes" id="UP001205105"/>
    </source>
</evidence>
<dbReference type="InterPro" id="IPR011546">
    <property type="entry name" value="Pept_M41_FtsH_extracell"/>
</dbReference>
<evidence type="ECO:0000256" key="7">
    <source>
        <dbReference type="ARBA" id="ARBA00022801"/>
    </source>
</evidence>
<dbReference type="Gene3D" id="3.40.50.300">
    <property type="entry name" value="P-loop containing nucleotide triphosphate hydrolases"/>
    <property type="match status" value="2"/>
</dbReference>
<keyword evidence="13" id="KW-1185">Reference proteome</keyword>
<dbReference type="GO" id="GO:0016887">
    <property type="term" value="F:ATP hydrolysis activity"/>
    <property type="evidence" value="ECO:0007669"/>
    <property type="project" value="InterPro"/>
</dbReference>
<dbReference type="GO" id="GO:0004222">
    <property type="term" value="F:metalloendopeptidase activity"/>
    <property type="evidence" value="ECO:0007669"/>
    <property type="project" value="InterPro"/>
</dbReference>
<evidence type="ECO:0000256" key="1">
    <source>
        <dbReference type="ARBA" id="ARBA00004370"/>
    </source>
</evidence>
<dbReference type="GO" id="GO:0009535">
    <property type="term" value="C:chloroplast thylakoid membrane"/>
    <property type="evidence" value="ECO:0007669"/>
    <property type="project" value="TreeGrafter"/>
</dbReference>
<keyword evidence="5" id="KW-0812">Transmembrane</keyword>
<evidence type="ECO:0000256" key="9">
    <source>
        <dbReference type="ARBA" id="ARBA00022989"/>
    </source>
</evidence>
<dbReference type="InterPro" id="IPR027417">
    <property type="entry name" value="P-loop_NTPase"/>
</dbReference>
<keyword evidence="9" id="KW-1133">Transmembrane helix</keyword>
<dbReference type="GO" id="GO:0005524">
    <property type="term" value="F:ATP binding"/>
    <property type="evidence" value="ECO:0007669"/>
    <property type="project" value="UniProtKB-KW"/>
</dbReference>
<dbReference type="Gene3D" id="1.10.8.60">
    <property type="match status" value="1"/>
</dbReference>
<evidence type="ECO:0000256" key="2">
    <source>
        <dbReference type="ARBA" id="ARBA00010044"/>
    </source>
</evidence>
<dbReference type="InterPro" id="IPR041569">
    <property type="entry name" value="AAA_lid_3"/>
</dbReference>
<gene>
    <name evidence="12" type="ORF">COHA_008674</name>
</gene>
<evidence type="ECO:0000256" key="4">
    <source>
        <dbReference type="ARBA" id="ARBA00022670"/>
    </source>
</evidence>